<reference evidence="1" key="2">
    <citation type="submission" date="2020-11" db="EMBL/GenBank/DDBJ databases">
        <authorList>
            <person name="McCartney M.A."/>
            <person name="Auch B."/>
            <person name="Kono T."/>
            <person name="Mallez S."/>
            <person name="Becker A."/>
            <person name="Gohl D.M."/>
            <person name="Silverstein K.A.T."/>
            <person name="Koren S."/>
            <person name="Bechman K.B."/>
            <person name="Herman A."/>
            <person name="Abrahante J.E."/>
            <person name="Garbe J."/>
        </authorList>
    </citation>
    <scope>NUCLEOTIDE SEQUENCE</scope>
    <source>
        <strain evidence="1">Duluth1</strain>
        <tissue evidence="1">Whole animal</tissue>
    </source>
</reference>
<dbReference type="InterPro" id="IPR011042">
    <property type="entry name" value="6-blade_b-propeller_TolB-like"/>
</dbReference>
<dbReference type="AlphaFoldDB" id="A0A9D4C8D2"/>
<gene>
    <name evidence="1" type="ORF">DPMN_062184</name>
</gene>
<dbReference type="Proteomes" id="UP000828390">
    <property type="component" value="Unassembled WGS sequence"/>
</dbReference>
<name>A0A9D4C8D2_DREPO</name>
<organism evidence="1 2">
    <name type="scientific">Dreissena polymorpha</name>
    <name type="common">Zebra mussel</name>
    <name type="synonym">Mytilus polymorpha</name>
    <dbReference type="NCBI Taxonomy" id="45954"/>
    <lineage>
        <taxon>Eukaryota</taxon>
        <taxon>Metazoa</taxon>
        <taxon>Spiralia</taxon>
        <taxon>Lophotrochozoa</taxon>
        <taxon>Mollusca</taxon>
        <taxon>Bivalvia</taxon>
        <taxon>Autobranchia</taxon>
        <taxon>Heteroconchia</taxon>
        <taxon>Euheterodonta</taxon>
        <taxon>Imparidentia</taxon>
        <taxon>Neoheterodontei</taxon>
        <taxon>Myida</taxon>
        <taxon>Dreissenoidea</taxon>
        <taxon>Dreissenidae</taxon>
        <taxon>Dreissena</taxon>
    </lineage>
</organism>
<keyword evidence="2" id="KW-1185">Reference proteome</keyword>
<protein>
    <submittedName>
        <fullName evidence="1">Uncharacterized protein</fullName>
    </submittedName>
</protein>
<dbReference type="EMBL" id="JAIWYP010000013">
    <property type="protein sequence ID" value="KAH3719352.1"/>
    <property type="molecule type" value="Genomic_DNA"/>
</dbReference>
<evidence type="ECO:0000313" key="1">
    <source>
        <dbReference type="EMBL" id="KAH3719352.1"/>
    </source>
</evidence>
<accession>A0A9D4C8D2</accession>
<sequence length="160" mass="17443">MLLFQHSCCGIAHSHKDLYITSGTALYKYSMSGYPLKKLYEDTSGDRTVFKCAVSPSGDRIFITNPSQDKVLTLARDGSVLHTLTDPDLQGLQGIHATDLGLVLVCGMSSKTILQLDCKSRKKLATLTTIGSKYLCPLSVFYNKSTASIIVGLQVAKFVF</sequence>
<evidence type="ECO:0000313" key="2">
    <source>
        <dbReference type="Proteomes" id="UP000828390"/>
    </source>
</evidence>
<dbReference type="Gene3D" id="2.120.10.30">
    <property type="entry name" value="TolB, C-terminal domain"/>
    <property type="match status" value="1"/>
</dbReference>
<dbReference type="SUPFAM" id="SSF63825">
    <property type="entry name" value="YWTD domain"/>
    <property type="match status" value="1"/>
</dbReference>
<comment type="caution">
    <text evidence="1">The sequence shown here is derived from an EMBL/GenBank/DDBJ whole genome shotgun (WGS) entry which is preliminary data.</text>
</comment>
<proteinExistence type="predicted"/>
<reference evidence="1" key="1">
    <citation type="journal article" date="2019" name="bioRxiv">
        <title>The Genome of the Zebra Mussel, Dreissena polymorpha: A Resource for Invasive Species Research.</title>
        <authorList>
            <person name="McCartney M.A."/>
            <person name="Auch B."/>
            <person name="Kono T."/>
            <person name="Mallez S."/>
            <person name="Zhang Y."/>
            <person name="Obille A."/>
            <person name="Becker A."/>
            <person name="Abrahante J.E."/>
            <person name="Garbe J."/>
            <person name="Badalamenti J.P."/>
            <person name="Herman A."/>
            <person name="Mangelson H."/>
            <person name="Liachko I."/>
            <person name="Sullivan S."/>
            <person name="Sone E.D."/>
            <person name="Koren S."/>
            <person name="Silverstein K.A.T."/>
            <person name="Beckman K.B."/>
            <person name="Gohl D.M."/>
        </authorList>
    </citation>
    <scope>NUCLEOTIDE SEQUENCE</scope>
    <source>
        <strain evidence="1">Duluth1</strain>
        <tissue evidence="1">Whole animal</tissue>
    </source>
</reference>